<reference evidence="2" key="1">
    <citation type="submission" date="2024-01" db="EMBL/GenBank/DDBJ databases">
        <authorList>
            <person name="Webb A."/>
        </authorList>
    </citation>
    <scope>NUCLEOTIDE SEQUENCE</scope>
    <source>
        <strain evidence="2">Pm1</strain>
    </source>
</reference>
<proteinExistence type="predicted"/>
<evidence type="ECO:0000313" key="2">
    <source>
        <dbReference type="EMBL" id="CAK7927355.1"/>
    </source>
</evidence>
<evidence type="ECO:0000313" key="3">
    <source>
        <dbReference type="Proteomes" id="UP001162060"/>
    </source>
</evidence>
<dbReference type="Proteomes" id="UP001162060">
    <property type="component" value="Unassembled WGS sequence"/>
</dbReference>
<evidence type="ECO:0000256" key="1">
    <source>
        <dbReference type="SAM" id="MobiDB-lite"/>
    </source>
</evidence>
<dbReference type="AlphaFoldDB" id="A0AAV1TY79"/>
<feature type="region of interest" description="Disordered" evidence="1">
    <location>
        <begin position="353"/>
        <end position="375"/>
    </location>
</feature>
<name>A0AAV1TY79_9STRA</name>
<comment type="caution">
    <text evidence="2">The sequence shown here is derived from an EMBL/GenBank/DDBJ whole genome shotgun (WGS) entry which is preliminary data.</text>
</comment>
<feature type="compositionally biased region" description="Polar residues" evidence="1">
    <location>
        <begin position="353"/>
        <end position="368"/>
    </location>
</feature>
<accession>A0AAV1TY79</accession>
<dbReference type="EMBL" id="CAKLBY020000109">
    <property type="protein sequence ID" value="CAK7927355.1"/>
    <property type="molecule type" value="Genomic_DNA"/>
</dbReference>
<protein>
    <submittedName>
        <fullName evidence="2">Uncharacterized protein</fullName>
    </submittedName>
</protein>
<feature type="region of interest" description="Disordered" evidence="1">
    <location>
        <begin position="190"/>
        <end position="219"/>
    </location>
</feature>
<sequence length="444" mass="48965">MVVQVEVGPPLCTASHFPTLELLSKSALPLAQEDTRKAMAEQTSEASVVRPRLVHLESVLQELATSEEHQRQWSIELSRFNTRQQGLSAELQQTQEALAAAHASKAALCEEIGALRQTKADQVKQLERFKSDLQSARELRTVMTKKMEDLETSTWTVKQQYIRSLASRIKTSARVLQQLDVTSGTSLSTLVAGTSTEEEQVKPTKRKRAEKESDGQLKVAHGQPKLIGSVTTHELCVKRDGKISEVQGPESTIMAASHEGELAERLDASLKKSSSLLDYDKQCKTNAESETTVMELRAQVTDLKSELSVLDGKYNALVREHDEILAERSTTAQDIKAKESKIEELTLMLETSRSKPQGLASDSISTSGKSKDHEAAGGQLKMLEVRLGTVLYIGLKVTEFVLQESLTQMNAYADQLEMVIAQCPSCTIKLQNESTQDSVANRAE</sequence>
<organism evidence="2 3">
    <name type="scientific">Peronospora matthiolae</name>
    <dbReference type="NCBI Taxonomy" id="2874970"/>
    <lineage>
        <taxon>Eukaryota</taxon>
        <taxon>Sar</taxon>
        <taxon>Stramenopiles</taxon>
        <taxon>Oomycota</taxon>
        <taxon>Peronosporomycetes</taxon>
        <taxon>Peronosporales</taxon>
        <taxon>Peronosporaceae</taxon>
        <taxon>Peronospora</taxon>
    </lineage>
</organism>
<gene>
    <name evidence="2" type="ORF">PM001_LOCUS12505</name>
</gene>